<evidence type="ECO:0000313" key="1">
    <source>
        <dbReference type="EMBL" id="ABW27287.1"/>
    </source>
</evidence>
<protein>
    <recommendedName>
        <fullName evidence="3">DUF5678 domain-containing protein</fullName>
    </recommendedName>
</protein>
<proteinExistence type="predicted"/>
<dbReference type="EMBL" id="CP000828">
    <property type="protein sequence ID" value="ABW27287.1"/>
    <property type="molecule type" value="Genomic_DNA"/>
</dbReference>
<dbReference type="OrthoDB" id="573618at2"/>
<gene>
    <name evidence="1" type="ordered locus">AM1_2276</name>
</gene>
<dbReference type="AlphaFoldDB" id="B0C1Y6"/>
<accession>B0C1Y6</accession>
<sequence>MVYPKRVVYTSRKLADLESRWTKELSCHFRTISPVSCGIGVLNIIQVKEAHLAAREQQVCKDHAPHHDIDEGRYLNDGNDLANKSIQHSRELLNTGDQHPYLSPHVATVCPDIGHHFCTEVLIEKGANVASAFFHEGQLEENVVDDVNTIGVLAQSAEKVKLEMDGFEEPRKYIERQNHLFNQKLDELIKKYAGQYVLFHDGEVLYAGNSMAAVTKVAGEFRGSKNIFIKKVSKTSDNYGVFTPLPKE</sequence>
<name>B0C1Y6_ACAM1</name>
<evidence type="ECO:0008006" key="3">
    <source>
        <dbReference type="Google" id="ProtNLM"/>
    </source>
</evidence>
<dbReference type="KEGG" id="amr:AM1_2276"/>
<dbReference type="Proteomes" id="UP000000268">
    <property type="component" value="Chromosome"/>
</dbReference>
<dbReference type="RefSeq" id="WP_012162762.1">
    <property type="nucleotide sequence ID" value="NC_009925.1"/>
</dbReference>
<dbReference type="HOGENOM" id="CLU_1118259_0_0_3"/>
<keyword evidence="2" id="KW-1185">Reference proteome</keyword>
<reference evidence="1 2" key="1">
    <citation type="journal article" date="2008" name="Proc. Natl. Acad. Sci. U.S.A.">
        <title>Niche adaptation and genome expansion in the chlorophyll d-producing cyanobacterium Acaryochloris marina.</title>
        <authorList>
            <person name="Swingley W.D."/>
            <person name="Chen M."/>
            <person name="Cheung P.C."/>
            <person name="Conrad A.L."/>
            <person name="Dejesa L.C."/>
            <person name="Hao J."/>
            <person name="Honchak B.M."/>
            <person name="Karbach L.E."/>
            <person name="Kurdoglu A."/>
            <person name="Lahiri S."/>
            <person name="Mastrian S.D."/>
            <person name="Miyashita H."/>
            <person name="Page L."/>
            <person name="Ramakrishna P."/>
            <person name="Satoh S."/>
            <person name="Sattley W.M."/>
            <person name="Shimada Y."/>
            <person name="Taylor H.L."/>
            <person name="Tomo T."/>
            <person name="Tsuchiya T."/>
            <person name="Wang Z.T."/>
            <person name="Raymond J."/>
            <person name="Mimuro M."/>
            <person name="Blankenship R.E."/>
            <person name="Touchman J.W."/>
        </authorList>
    </citation>
    <scope>NUCLEOTIDE SEQUENCE [LARGE SCALE GENOMIC DNA]</scope>
    <source>
        <strain evidence="2">MBIC 11017</strain>
    </source>
</reference>
<evidence type="ECO:0000313" key="2">
    <source>
        <dbReference type="Proteomes" id="UP000000268"/>
    </source>
</evidence>
<organism evidence="1 2">
    <name type="scientific">Acaryochloris marina (strain MBIC 11017)</name>
    <dbReference type="NCBI Taxonomy" id="329726"/>
    <lineage>
        <taxon>Bacteria</taxon>
        <taxon>Bacillati</taxon>
        <taxon>Cyanobacteriota</taxon>
        <taxon>Cyanophyceae</taxon>
        <taxon>Acaryochloridales</taxon>
        <taxon>Acaryochloridaceae</taxon>
        <taxon>Acaryochloris</taxon>
    </lineage>
</organism>